<keyword evidence="9" id="KW-1185">Reference proteome</keyword>
<dbReference type="InterPro" id="IPR016039">
    <property type="entry name" value="Thiolase-like"/>
</dbReference>
<dbReference type="InterPro" id="IPR020841">
    <property type="entry name" value="PKS_Beta-ketoAc_synthase_dom"/>
</dbReference>
<dbReference type="Pfam" id="PF00698">
    <property type="entry name" value="Acyl_transf_1"/>
    <property type="match status" value="1"/>
</dbReference>
<dbReference type="CDD" id="cd02440">
    <property type="entry name" value="AdoMet_MTases"/>
    <property type="match status" value="1"/>
</dbReference>
<evidence type="ECO:0000256" key="1">
    <source>
        <dbReference type="ARBA" id="ARBA00022450"/>
    </source>
</evidence>
<dbReference type="SMART" id="SM00827">
    <property type="entry name" value="PKS_AT"/>
    <property type="match status" value="1"/>
</dbReference>
<dbReference type="InterPro" id="IPR049552">
    <property type="entry name" value="PKS_DH_N"/>
</dbReference>
<dbReference type="SUPFAM" id="SSF52151">
    <property type="entry name" value="FabD/lysophospholipase-like"/>
    <property type="match status" value="1"/>
</dbReference>
<keyword evidence="3" id="KW-0489">Methyltransferase</keyword>
<feature type="region of interest" description="C-terminal hotdog fold" evidence="5">
    <location>
        <begin position="1049"/>
        <end position="1201"/>
    </location>
</feature>
<gene>
    <name evidence="8" type="ORF">CC80DRAFT_599860</name>
</gene>
<evidence type="ECO:0000313" key="9">
    <source>
        <dbReference type="Proteomes" id="UP000800035"/>
    </source>
</evidence>
<dbReference type="InterPro" id="IPR032821">
    <property type="entry name" value="PKS_assoc"/>
</dbReference>
<dbReference type="InterPro" id="IPR020807">
    <property type="entry name" value="PKS_DH"/>
</dbReference>
<keyword evidence="1" id="KW-0596">Phosphopantetheine</keyword>
<dbReference type="InterPro" id="IPR042104">
    <property type="entry name" value="PKS_dehydratase_sf"/>
</dbReference>
<dbReference type="SUPFAM" id="SSF53901">
    <property type="entry name" value="Thiolase-like"/>
    <property type="match status" value="1"/>
</dbReference>
<organism evidence="8 9">
    <name type="scientific">Byssothecium circinans</name>
    <dbReference type="NCBI Taxonomy" id="147558"/>
    <lineage>
        <taxon>Eukaryota</taxon>
        <taxon>Fungi</taxon>
        <taxon>Dikarya</taxon>
        <taxon>Ascomycota</taxon>
        <taxon>Pezizomycotina</taxon>
        <taxon>Dothideomycetes</taxon>
        <taxon>Pleosporomycetidae</taxon>
        <taxon>Pleosporales</taxon>
        <taxon>Massarineae</taxon>
        <taxon>Massarinaceae</taxon>
        <taxon>Byssothecium</taxon>
    </lineage>
</organism>
<dbReference type="SUPFAM" id="SSF53335">
    <property type="entry name" value="S-adenosyl-L-methionine-dependent methyltransferases"/>
    <property type="match status" value="1"/>
</dbReference>
<evidence type="ECO:0000259" key="7">
    <source>
        <dbReference type="PROSITE" id="PS52019"/>
    </source>
</evidence>
<dbReference type="Pfam" id="PF21089">
    <property type="entry name" value="PKS_DH_N"/>
    <property type="match status" value="1"/>
</dbReference>
<feature type="domain" description="PKS/mFAS DH" evidence="7">
    <location>
        <begin position="901"/>
        <end position="1201"/>
    </location>
</feature>
<protein>
    <submittedName>
        <fullName evidence="8">Ketoacyl-synt-domain-containing protein</fullName>
    </submittedName>
</protein>
<dbReference type="OrthoDB" id="329835at2759"/>
<evidence type="ECO:0000259" key="6">
    <source>
        <dbReference type="PROSITE" id="PS52004"/>
    </source>
</evidence>
<dbReference type="Pfam" id="PF02801">
    <property type="entry name" value="Ketoacyl-synt_C"/>
    <property type="match status" value="1"/>
</dbReference>
<dbReference type="SMART" id="SM00826">
    <property type="entry name" value="PKS_DH"/>
    <property type="match status" value="1"/>
</dbReference>
<dbReference type="GO" id="GO:0032259">
    <property type="term" value="P:methylation"/>
    <property type="evidence" value="ECO:0007669"/>
    <property type="project" value="UniProtKB-KW"/>
</dbReference>
<dbReference type="Proteomes" id="UP000800035">
    <property type="component" value="Unassembled WGS sequence"/>
</dbReference>
<dbReference type="Pfam" id="PF16197">
    <property type="entry name" value="KAsynt_C_assoc"/>
    <property type="match status" value="1"/>
</dbReference>
<dbReference type="PANTHER" id="PTHR43775:SF20">
    <property type="entry name" value="HYBRID PKS-NRPS SYNTHETASE APDA"/>
    <property type="match status" value="1"/>
</dbReference>
<name>A0A6A5T7J3_9PLEO</name>
<sequence>MAEPIAIVGSACRFPGGASSVSRLWTLLREPKDILDDSSTEFRSQSSAFNNDDDRTNRSYLLQEDFRRFDAAFFKINKKEADAMDPQNRILLETVFEAIESAGLPLTKGKGSLTSVHVGVMTADHSDIQMRDPETLKTYAATGLARSMLANRISYFFDFKGPSETIDTACSSSLVALHHAVQCIETGDAHQAVVAGSALFLDSAMYIAESKLHMLSPDSRSRMWDKDANGYSRGEGCAAILIKPLSRAIEDGDDIECVIRATAVNSDGRTTGITMPSAKAQVDLIHRTYKKAGLDPVRDRCQFFECHGTGHLEGCAGLAGILKASLAIRNKAIPPNLHFHALNPNIKPYYDNLSVPTSLLPWPEVGSGPLRASVNSFGFGGTNAHAILESYDRSYAQKNAIEENTGKAVQPNGTLGPFVFSAESESSLLRYLKRMSIYLRCNPSVDLDALESTLFARRSILSTRTYVVALDRPTLMYKLDEQVRAAEVDEAKRCVIRVSHTDSASPPKILGIFTGQGAQWANMGRELIQTCPAFRNSLETCGKALMSLTHGPSWSLMDALLNGDSLPEVLPAKIAQPLCTAIQIALVDLLRLVGIELSAVVGHSSGEIAAAYAAGILNTGDAMSIAYYRGAVAHLATSPNGQKGAMMVVGMALDQAAGLCSTTRFVGRLEVAASNAPSNTTLSGDIDAIYEAKELLDGQNVFTNVLRIDVSYHSRHMVPCAKRYASFLQQLDIQPHPASGHCIWYSSVREGVDLSNDRTEQFKSQYWVDNMVNPVLFHQALQASLEQCPDFAIALEVGPHPAMRVSVRDTLNMMHGTPLLYVGCLERGKNDVEAMAAALGFLWCCFGDANVNLNNWQKMTGRPTHSTPLKGLPSYAWDHEVIYWQVSRLAQRPASKQHPPHELLGRLHENLKDEVTWRNVFYQGDIPWLKGHVLHGQVVFPAAGYISMAAQAAHQLLANFFASIEFEDVRIRRPLLLPEGSDKVETLFKVKIRDRVSGTTDQSALEATFTCYSGTAGGDLSKSCEGQLLVRATGPSHVPSPPSYTYKDSLPPVNINRWFTALGELGIAYDGVFRALGSLNRIWGIAEASAAWEERELAGTYIIHPAILDVGLQIGFATVASLARRTTIAALPTEIGRLVLKATKYPDRPPGGDRIDIQARLIESTRTEHRVDIDIYDPCTKEARVQIDDLVIRALTEPQPSEDRLIFARTIWDVDVAHGFPTPPTTEITNHELEYIEAIERTSFFFLRSICRDFPKEVREGLQPRYQTMFRGIDMLLDPLREGQQIVLKLEWFKDNYEDIEELRTRFQDSVDLALLTAVGKNLPSVVRGESEMLEHMLRQDLLSRLYSEGRGFMECNRHVAFLMKKLTFKLPRAKILEIGAGTGGTTYSVLEAIDGAFASYTYTDVSSGFFEKAVERFSDYADRMEFQRFNIEATPSSQGFTESFYDIVIAANVLHATRQISQTVRHARSLLRPGGFLIGVEVTGNMLRETGLMAGLEGWWLGVDDGRFPLPGISVQKWDQLLSLNGFSGIDSVTYDCSVVSKHNCSVFVTRAVSEQLPRTSGPFSPGKQTLRPSVVIIGGQTPAVKHAVLQAKEFFQCQTPNVAVAAGFDSLDSSKLPRNTNVLCLTELDKPLFSLSIPHDASFKGLQGLLSAAANIVWVTSGGHHDNPYANMMNGIGRSLVFEVPNMRMQFLDFDVSARWDMKLAVQSLMKMIQQSSFSDYRPTAIWKYEPEMRVKNDEVLIPRLVPDRAANTLLNATRRRLTKWVTYNDAIEFSRGDPRESLFPGQTHRSSPGLTTMHVERSVSLHSGLESACFLCVGRSQGEDLISVALVDNEAPIINTDPDNILECPLSYHCDAEGLIAFGSALIASYVLDNSPADDAILVCWTVETREHAMRT</sequence>
<dbReference type="GO" id="GO:0008168">
    <property type="term" value="F:methyltransferase activity"/>
    <property type="evidence" value="ECO:0007669"/>
    <property type="project" value="UniProtKB-KW"/>
</dbReference>
<dbReference type="Gene3D" id="3.40.366.10">
    <property type="entry name" value="Malonyl-Coenzyme A Acyl Carrier Protein, domain 2"/>
    <property type="match status" value="1"/>
</dbReference>
<keyword evidence="4" id="KW-0808">Transferase</keyword>
<dbReference type="GO" id="GO:0004312">
    <property type="term" value="F:fatty acid synthase activity"/>
    <property type="evidence" value="ECO:0007669"/>
    <property type="project" value="TreeGrafter"/>
</dbReference>
<dbReference type="GO" id="GO:0044550">
    <property type="term" value="P:secondary metabolite biosynthetic process"/>
    <property type="evidence" value="ECO:0007669"/>
    <property type="project" value="TreeGrafter"/>
</dbReference>
<dbReference type="InterPro" id="IPR014031">
    <property type="entry name" value="Ketoacyl_synth_C"/>
</dbReference>
<dbReference type="PROSITE" id="PS52004">
    <property type="entry name" value="KS3_2"/>
    <property type="match status" value="1"/>
</dbReference>
<keyword evidence="2" id="KW-0597">Phosphoprotein</keyword>
<dbReference type="Gene3D" id="3.40.50.150">
    <property type="entry name" value="Vaccinia Virus protein VP39"/>
    <property type="match status" value="1"/>
</dbReference>
<dbReference type="InterPro" id="IPR029063">
    <property type="entry name" value="SAM-dependent_MTases_sf"/>
</dbReference>
<dbReference type="CDD" id="cd00833">
    <property type="entry name" value="PKS"/>
    <property type="match status" value="1"/>
</dbReference>
<feature type="domain" description="Ketosynthase family 3 (KS3)" evidence="6">
    <location>
        <begin position="2"/>
        <end position="390"/>
    </location>
</feature>
<feature type="active site" description="Proton acceptor; for dehydratase activity" evidence="5">
    <location>
        <position position="932"/>
    </location>
</feature>
<dbReference type="InterPro" id="IPR013217">
    <property type="entry name" value="Methyltransf_12"/>
</dbReference>
<dbReference type="Pfam" id="PF00109">
    <property type="entry name" value="ketoacyl-synt"/>
    <property type="match status" value="1"/>
</dbReference>
<dbReference type="GO" id="GO:0004315">
    <property type="term" value="F:3-oxoacyl-[acyl-carrier-protein] synthase activity"/>
    <property type="evidence" value="ECO:0007669"/>
    <property type="project" value="InterPro"/>
</dbReference>
<dbReference type="SUPFAM" id="SSF55048">
    <property type="entry name" value="Probable ACP-binding domain of malonyl-CoA ACP transacylase"/>
    <property type="match status" value="1"/>
</dbReference>
<dbReference type="Gene3D" id="3.40.47.10">
    <property type="match status" value="2"/>
</dbReference>
<dbReference type="InterPro" id="IPR016036">
    <property type="entry name" value="Malonyl_transacylase_ACP-bd"/>
</dbReference>
<dbReference type="InterPro" id="IPR049900">
    <property type="entry name" value="PKS_mFAS_DH"/>
</dbReference>
<dbReference type="InterPro" id="IPR050091">
    <property type="entry name" value="PKS_NRPS_Biosynth_Enz"/>
</dbReference>
<feature type="active site" description="Proton donor; for dehydratase activity" evidence="5">
    <location>
        <position position="1109"/>
    </location>
</feature>
<dbReference type="PROSITE" id="PS00606">
    <property type="entry name" value="KS3_1"/>
    <property type="match status" value="1"/>
</dbReference>
<dbReference type="InterPro" id="IPR016035">
    <property type="entry name" value="Acyl_Trfase/lysoPLipase"/>
</dbReference>
<dbReference type="InterPro" id="IPR014043">
    <property type="entry name" value="Acyl_transferase_dom"/>
</dbReference>
<evidence type="ECO:0000313" key="8">
    <source>
        <dbReference type="EMBL" id="KAF1948158.1"/>
    </source>
</evidence>
<dbReference type="GO" id="GO:0006633">
    <property type="term" value="P:fatty acid biosynthetic process"/>
    <property type="evidence" value="ECO:0007669"/>
    <property type="project" value="InterPro"/>
</dbReference>
<dbReference type="EMBL" id="ML977073">
    <property type="protein sequence ID" value="KAF1948158.1"/>
    <property type="molecule type" value="Genomic_DNA"/>
</dbReference>
<dbReference type="PROSITE" id="PS52019">
    <property type="entry name" value="PKS_MFAS_DH"/>
    <property type="match status" value="1"/>
</dbReference>
<dbReference type="PANTHER" id="PTHR43775">
    <property type="entry name" value="FATTY ACID SYNTHASE"/>
    <property type="match status" value="1"/>
</dbReference>
<dbReference type="Gene3D" id="3.30.70.3290">
    <property type="match status" value="1"/>
</dbReference>
<evidence type="ECO:0000256" key="3">
    <source>
        <dbReference type="ARBA" id="ARBA00022603"/>
    </source>
</evidence>
<proteinExistence type="predicted"/>
<feature type="region of interest" description="N-terminal hotdog fold" evidence="5">
    <location>
        <begin position="901"/>
        <end position="1035"/>
    </location>
</feature>
<evidence type="ECO:0000256" key="4">
    <source>
        <dbReference type="ARBA" id="ARBA00022679"/>
    </source>
</evidence>
<dbReference type="InterPro" id="IPR049551">
    <property type="entry name" value="PKS_DH_C"/>
</dbReference>
<accession>A0A6A5T7J3</accession>
<dbReference type="Pfam" id="PF08242">
    <property type="entry name" value="Methyltransf_12"/>
    <property type="match status" value="1"/>
</dbReference>
<reference evidence="8" key="1">
    <citation type="journal article" date="2020" name="Stud. Mycol.">
        <title>101 Dothideomycetes genomes: a test case for predicting lifestyles and emergence of pathogens.</title>
        <authorList>
            <person name="Haridas S."/>
            <person name="Albert R."/>
            <person name="Binder M."/>
            <person name="Bloem J."/>
            <person name="Labutti K."/>
            <person name="Salamov A."/>
            <person name="Andreopoulos B."/>
            <person name="Baker S."/>
            <person name="Barry K."/>
            <person name="Bills G."/>
            <person name="Bluhm B."/>
            <person name="Cannon C."/>
            <person name="Castanera R."/>
            <person name="Culley D."/>
            <person name="Daum C."/>
            <person name="Ezra D."/>
            <person name="Gonzalez J."/>
            <person name="Henrissat B."/>
            <person name="Kuo A."/>
            <person name="Liang C."/>
            <person name="Lipzen A."/>
            <person name="Lutzoni F."/>
            <person name="Magnuson J."/>
            <person name="Mondo S."/>
            <person name="Nolan M."/>
            <person name="Ohm R."/>
            <person name="Pangilinan J."/>
            <person name="Park H.-J."/>
            <person name="Ramirez L."/>
            <person name="Alfaro M."/>
            <person name="Sun H."/>
            <person name="Tritt A."/>
            <person name="Yoshinaga Y."/>
            <person name="Zwiers L.-H."/>
            <person name="Turgeon B."/>
            <person name="Goodwin S."/>
            <person name="Spatafora J."/>
            <person name="Crous P."/>
            <person name="Grigoriev I."/>
        </authorList>
    </citation>
    <scope>NUCLEOTIDE SEQUENCE</scope>
    <source>
        <strain evidence="8">CBS 675.92</strain>
    </source>
</reference>
<dbReference type="Pfam" id="PF14765">
    <property type="entry name" value="PS-DH"/>
    <property type="match status" value="1"/>
</dbReference>
<dbReference type="InterPro" id="IPR014030">
    <property type="entry name" value="Ketoacyl_synth_N"/>
</dbReference>
<evidence type="ECO:0000256" key="2">
    <source>
        <dbReference type="ARBA" id="ARBA00022553"/>
    </source>
</evidence>
<dbReference type="Gene3D" id="3.10.129.110">
    <property type="entry name" value="Polyketide synthase dehydratase"/>
    <property type="match status" value="1"/>
</dbReference>
<dbReference type="SMART" id="SM00825">
    <property type="entry name" value="PKS_KS"/>
    <property type="match status" value="1"/>
</dbReference>
<evidence type="ECO:0000256" key="5">
    <source>
        <dbReference type="PROSITE-ProRule" id="PRU01363"/>
    </source>
</evidence>
<dbReference type="InterPro" id="IPR018201">
    <property type="entry name" value="Ketoacyl_synth_AS"/>
</dbReference>
<dbReference type="InterPro" id="IPR001227">
    <property type="entry name" value="Ac_transferase_dom_sf"/>
</dbReference>